<proteinExistence type="predicted"/>
<evidence type="ECO:0000313" key="3">
    <source>
        <dbReference type="EMBL" id="EJD39786.1"/>
    </source>
</evidence>
<dbReference type="Gene3D" id="1.20.1280.50">
    <property type="match status" value="1"/>
</dbReference>
<dbReference type="InterPro" id="IPR036047">
    <property type="entry name" value="F-box-like_dom_sf"/>
</dbReference>
<dbReference type="OrthoDB" id="3341212at2759"/>
<feature type="region of interest" description="Disordered" evidence="1">
    <location>
        <begin position="631"/>
        <end position="653"/>
    </location>
</feature>
<accession>J0D1S4</accession>
<name>J0D1S4_AURST</name>
<dbReference type="PROSITE" id="PS50181">
    <property type="entry name" value="FBOX"/>
    <property type="match status" value="1"/>
</dbReference>
<sequence length="653" mass="73217">MLPLNHDVLRAALTSEFQTLGNDVKDAAKITEILAALTNETSSILRDLVLQWSVKNNVLKTVPDELLAHCFTFLPFNGRMVVSHVSRHWRAIALSNPAVWADLDVRDSPKRTRHELFRMALARTGDHPVDLRGSARTERDRDSIVRQGLQEHLHHIRHIYWTLPADSLPLTSSAPLLETLYGIHYQLAVPSDFLGGSPQRLRTLHVSHVLLPDHCPALSTVTTLRLAGPTRLEEARTLGGLFGLFPALQSLRIDGLHEWYADYLPARPPPASLRTLELSTLDREYDLIPRYAKWRTDGLRIVKLEQGTSDPSSLADIISGSLALDIEVDYTLGRARIATHGPGADRTRSVTFIDDDDNTVPDISRLFLDSRADLRDVGRLQLPNSILASFVPVFPSLSGLHDLAVVFGFSSEQFSRGYRELPATHTPALDALDALIRVKELCPGLQKIDLQVVEEEGSPLTLRKAQELADRLAILGQTGLSGIYIEGFTEDVVSMRRTKGQSRFVNAERKDDSRRVALVRLRHLTHDVLRESFYVQLMKGAIPRRREERYEVTRVVQGRSCRPIFALNCQHWRRYAGEALRYFAQAAEGRPSEGLNGLVFVIRTRVESVVLQNVDSETRNALELRLLSRDTEQDGEGKTGLVSQVEEGESMPT</sequence>
<dbReference type="SMART" id="SM00256">
    <property type="entry name" value="FBOX"/>
    <property type="match status" value="1"/>
</dbReference>
<dbReference type="EMBL" id="JH687810">
    <property type="protein sequence ID" value="EJD39786.1"/>
    <property type="molecule type" value="Genomic_DNA"/>
</dbReference>
<evidence type="ECO:0000313" key="4">
    <source>
        <dbReference type="Proteomes" id="UP000006514"/>
    </source>
</evidence>
<dbReference type="Proteomes" id="UP000006514">
    <property type="component" value="Unassembled WGS sequence"/>
</dbReference>
<dbReference type="Pfam" id="PF12937">
    <property type="entry name" value="F-box-like"/>
    <property type="match status" value="1"/>
</dbReference>
<dbReference type="InterPro" id="IPR001810">
    <property type="entry name" value="F-box_dom"/>
</dbReference>
<dbReference type="AlphaFoldDB" id="J0D1S4"/>
<gene>
    <name evidence="3" type="ORF">AURDEDRAFT_128116</name>
</gene>
<evidence type="ECO:0000259" key="2">
    <source>
        <dbReference type="PROSITE" id="PS50181"/>
    </source>
</evidence>
<reference evidence="4" key="1">
    <citation type="journal article" date="2012" name="Science">
        <title>The Paleozoic origin of enzymatic lignin decomposition reconstructed from 31 fungal genomes.</title>
        <authorList>
            <person name="Floudas D."/>
            <person name="Binder M."/>
            <person name="Riley R."/>
            <person name="Barry K."/>
            <person name="Blanchette R.A."/>
            <person name="Henrissat B."/>
            <person name="Martinez A.T."/>
            <person name="Otillar R."/>
            <person name="Spatafora J.W."/>
            <person name="Yadav J.S."/>
            <person name="Aerts A."/>
            <person name="Benoit I."/>
            <person name="Boyd A."/>
            <person name="Carlson A."/>
            <person name="Copeland A."/>
            <person name="Coutinho P.M."/>
            <person name="de Vries R.P."/>
            <person name="Ferreira P."/>
            <person name="Findley K."/>
            <person name="Foster B."/>
            <person name="Gaskell J."/>
            <person name="Glotzer D."/>
            <person name="Gorecki P."/>
            <person name="Heitman J."/>
            <person name="Hesse C."/>
            <person name="Hori C."/>
            <person name="Igarashi K."/>
            <person name="Jurgens J.A."/>
            <person name="Kallen N."/>
            <person name="Kersten P."/>
            <person name="Kohler A."/>
            <person name="Kuees U."/>
            <person name="Kumar T.K.A."/>
            <person name="Kuo A."/>
            <person name="LaButti K."/>
            <person name="Larrondo L.F."/>
            <person name="Lindquist E."/>
            <person name="Ling A."/>
            <person name="Lombard V."/>
            <person name="Lucas S."/>
            <person name="Lundell T."/>
            <person name="Martin R."/>
            <person name="McLaughlin D.J."/>
            <person name="Morgenstern I."/>
            <person name="Morin E."/>
            <person name="Murat C."/>
            <person name="Nagy L.G."/>
            <person name="Nolan M."/>
            <person name="Ohm R.A."/>
            <person name="Patyshakuliyeva A."/>
            <person name="Rokas A."/>
            <person name="Ruiz-Duenas F.J."/>
            <person name="Sabat G."/>
            <person name="Salamov A."/>
            <person name="Samejima M."/>
            <person name="Schmutz J."/>
            <person name="Slot J.C."/>
            <person name="St John F."/>
            <person name="Stenlid J."/>
            <person name="Sun H."/>
            <person name="Sun S."/>
            <person name="Syed K."/>
            <person name="Tsang A."/>
            <person name="Wiebenga A."/>
            <person name="Young D."/>
            <person name="Pisabarro A."/>
            <person name="Eastwood D.C."/>
            <person name="Martin F."/>
            <person name="Cullen D."/>
            <person name="Grigoriev I.V."/>
            <person name="Hibbett D.S."/>
        </authorList>
    </citation>
    <scope>NUCLEOTIDE SEQUENCE [LARGE SCALE GENOMIC DNA]</scope>
    <source>
        <strain evidence="4">TFB10046</strain>
    </source>
</reference>
<dbReference type="InParanoid" id="J0D1S4"/>
<feature type="domain" description="F-box" evidence="2">
    <location>
        <begin position="56"/>
        <end position="103"/>
    </location>
</feature>
<dbReference type="SUPFAM" id="SSF81383">
    <property type="entry name" value="F-box domain"/>
    <property type="match status" value="1"/>
</dbReference>
<protein>
    <recommendedName>
        <fullName evidence="2">F-box domain-containing protein</fullName>
    </recommendedName>
</protein>
<dbReference type="KEGG" id="adl:AURDEDRAFT_128116"/>
<organism evidence="3 4">
    <name type="scientific">Auricularia subglabra (strain TFB-10046 / SS5)</name>
    <name type="common">White-rot fungus</name>
    <name type="synonym">Auricularia delicata (strain TFB10046)</name>
    <dbReference type="NCBI Taxonomy" id="717982"/>
    <lineage>
        <taxon>Eukaryota</taxon>
        <taxon>Fungi</taxon>
        <taxon>Dikarya</taxon>
        <taxon>Basidiomycota</taxon>
        <taxon>Agaricomycotina</taxon>
        <taxon>Agaricomycetes</taxon>
        <taxon>Auriculariales</taxon>
        <taxon>Auriculariaceae</taxon>
        <taxon>Auricularia</taxon>
    </lineage>
</organism>
<evidence type="ECO:0000256" key="1">
    <source>
        <dbReference type="SAM" id="MobiDB-lite"/>
    </source>
</evidence>
<keyword evidence="4" id="KW-1185">Reference proteome</keyword>